<dbReference type="PANTHER" id="PTHR43143:SF1">
    <property type="entry name" value="SERINE_THREONINE-PROTEIN PHOSPHATASE CPPED1"/>
    <property type="match status" value="1"/>
</dbReference>
<evidence type="ECO:0000259" key="1">
    <source>
        <dbReference type="Pfam" id="PF00149"/>
    </source>
</evidence>
<dbReference type="RefSeq" id="WP_200354993.1">
    <property type="nucleotide sequence ID" value="NZ_JAENIL010000012.1"/>
</dbReference>
<dbReference type="Proteomes" id="UP000617628">
    <property type="component" value="Unassembled WGS sequence"/>
</dbReference>
<evidence type="ECO:0000313" key="2">
    <source>
        <dbReference type="EMBL" id="MBK1876776.1"/>
    </source>
</evidence>
<gene>
    <name evidence="2" type="ORF">JIN87_07850</name>
</gene>
<dbReference type="InterPro" id="IPR029052">
    <property type="entry name" value="Metallo-depent_PP-like"/>
</dbReference>
<dbReference type="PANTHER" id="PTHR43143">
    <property type="entry name" value="METALLOPHOSPHOESTERASE, CALCINEURIN SUPERFAMILY"/>
    <property type="match status" value="1"/>
</dbReference>
<name>A0A934RUP6_9BACT</name>
<sequence>MNRRTFLASSTAIAASATSPSLFSQTPQAPKRSLRIAHMTDIHVMSGKNAPEKMAMALQHVQSLSDKPDLILNGGDSIMDALKKSKAETRAQWREWRAVLKNELELPFRSAIGNHDVWGWALDDRRRNVDYGKNWAMEELGLKDRYYSFSQAGWQFVVLDSVYFDAASSKGYTARLDEKQFAWLAQTLAELDASKPICILSHIPIISFCPFFDGENEKSGNWHVPGPWMHIDARRIKDLFAQHSNIKLALSGHIHLADQVRYLGIDYLCNGAVCGGWWDGPYQEFPPAYVLVDLYEDGSHKSEFVPYLKG</sequence>
<protein>
    <submittedName>
        <fullName evidence="2">Metallophosphoesterase</fullName>
    </submittedName>
</protein>
<feature type="domain" description="Calcineurin-like phosphoesterase" evidence="1">
    <location>
        <begin position="34"/>
        <end position="255"/>
    </location>
</feature>
<dbReference type="AlphaFoldDB" id="A0A934RUP6"/>
<dbReference type="EMBL" id="JAENIL010000012">
    <property type="protein sequence ID" value="MBK1876776.1"/>
    <property type="molecule type" value="Genomic_DNA"/>
</dbReference>
<dbReference type="InterPro" id="IPR004843">
    <property type="entry name" value="Calcineurin-like_PHP"/>
</dbReference>
<organism evidence="2 3">
    <name type="scientific">Pelagicoccus mobilis</name>
    <dbReference type="NCBI Taxonomy" id="415221"/>
    <lineage>
        <taxon>Bacteria</taxon>
        <taxon>Pseudomonadati</taxon>
        <taxon>Verrucomicrobiota</taxon>
        <taxon>Opitutia</taxon>
        <taxon>Puniceicoccales</taxon>
        <taxon>Pelagicoccaceae</taxon>
        <taxon>Pelagicoccus</taxon>
    </lineage>
</organism>
<dbReference type="InterPro" id="IPR051918">
    <property type="entry name" value="STPP_CPPED1"/>
</dbReference>
<dbReference type="Gene3D" id="3.60.21.10">
    <property type="match status" value="1"/>
</dbReference>
<dbReference type="GO" id="GO:0016787">
    <property type="term" value="F:hydrolase activity"/>
    <property type="evidence" value="ECO:0007669"/>
    <property type="project" value="InterPro"/>
</dbReference>
<accession>A0A934RUP6</accession>
<dbReference type="SUPFAM" id="SSF56300">
    <property type="entry name" value="Metallo-dependent phosphatases"/>
    <property type="match status" value="1"/>
</dbReference>
<evidence type="ECO:0000313" key="3">
    <source>
        <dbReference type="Proteomes" id="UP000617628"/>
    </source>
</evidence>
<keyword evidence="3" id="KW-1185">Reference proteome</keyword>
<comment type="caution">
    <text evidence="2">The sequence shown here is derived from an EMBL/GenBank/DDBJ whole genome shotgun (WGS) entry which is preliminary data.</text>
</comment>
<dbReference type="Pfam" id="PF00149">
    <property type="entry name" value="Metallophos"/>
    <property type="match status" value="1"/>
</dbReference>
<reference evidence="2" key="1">
    <citation type="submission" date="2021-01" db="EMBL/GenBank/DDBJ databases">
        <title>Modified the classification status of verrucomicrobia.</title>
        <authorList>
            <person name="Feng X."/>
        </authorList>
    </citation>
    <scope>NUCLEOTIDE SEQUENCE</scope>
    <source>
        <strain evidence="2">KCTC 13126</strain>
    </source>
</reference>
<proteinExistence type="predicted"/>